<organism evidence="1 2">
    <name type="scientific">Candidatus Nitrosocosmicus franklandianus</name>
    <dbReference type="NCBI Taxonomy" id="1798806"/>
    <lineage>
        <taxon>Archaea</taxon>
        <taxon>Nitrososphaerota</taxon>
        <taxon>Nitrososphaeria</taxon>
        <taxon>Nitrososphaerales</taxon>
        <taxon>Nitrososphaeraceae</taxon>
        <taxon>Candidatus Nitrosocosmicus</taxon>
    </lineage>
</organism>
<evidence type="ECO:0000313" key="2">
    <source>
        <dbReference type="Proteomes" id="UP000294299"/>
    </source>
</evidence>
<dbReference type="Proteomes" id="UP000294299">
    <property type="component" value="Chromosome NFRAN"/>
</dbReference>
<reference evidence="1 2" key="1">
    <citation type="submission" date="2019-02" db="EMBL/GenBank/DDBJ databases">
        <authorList>
            <person name="Lehtovirta-Morley E L."/>
        </authorList>
    </citation>
    <scope>NUCLEOTIDE SEQUENCE [LARGE SCALE GENOMIC DNA]</scope>
    <source>
        <strain evidence="1">NFRAN1</strain>
    </source>
</reference>
<keyword evidence="2" id="KW-1185">Reference proteome</keyword>
<accession>A0A484IBV5</accession>
<dbReference type="EMBL" id="LR216287">
    <property type="protein sequence ID" value="VFJ14795.1"/>
    <property type="molecule type" value="Genomic_DNA"/>
</dbReference>
<protein>
    <submittedName>
        <fullName evidence="1">Uncharacterized protein</fullName>
    </submittedName>
</protein>
<gene>
    <name evidence="1" type="ORF">NFRAN_2473</name>
</gene>
<evidence type="ECO:0000313" key="1">
    <source>
        <dbReference type="EMBL" id="VFJ14795.1"/>
    </source>
</evidence>
<dbReference type="AlphaFoldDB" id="A0A484IBV5"/>
<sequence>MSASSPWVCLSFLMIKSSKDFFFFICLIYFDTNWNSFKASIVPIILVDKSGNNKLNNTIDDDSKQESIIKSHNCSSYCASYKIRHLTL</sequence>
<name>A0A484IBV5_9ARCH</name>
<proteinExistence type="predicted"/>
<dbReference type="KEGG" id="nfn:NFRAN_2473"/>